<comment type="similarity">
    <text evidence="2 5">Belongs to the DegT/DnrJ/EryC1 family.</text>
</comment>
<dbReference type="GO" id="GO:0008483">
    <property type="term" value="F:transaminase activity"/>
    <property type="evidence" value="ECO:0007669"/>
    <property type="project" value="UniProtKB-KW"/>
</dbReference>
<dbReference type="EC" id="2.6.1.98" evidence="6"/>
<comment type="caution">
    <text evidence="6">The sequence shown here is derived from an EMBL/GenBank/DDBJ whole genome shotgun (WGS) entry which is preliminary data.</text>
</comment>
<evidence type="ECO:0000256" key="4">
    <source>
        <dbReference type="PIRSR" id="PIRSR000390-2"/>
    </source>
</evidence>
<evidence type="ECO:0000256" key="5">
    <source>
        <dbReference type="RuleBase" id="RU004508"/>
    </source>
</evidence>
<evidence type="ECO:0000256" key="1">
    <source>
        <dbReference type="ARBA" id="ARBA00022898"/>
    </source>
</evidence>
<dbReference type="PANTHER" id="PTHR30244">
    <property type="entry name" value="TRANSAMINASE"/>
    <property type="match status" value="1"/>
</dbReference>
<dbReference type="InterPro" id="IPR015422">
    <property type="entry name" value="PyrdxlP-dep_Trfase_small"/>
</dbReference>
<dbReference type="CDD" id="cd00616">
    <property type="entry name" value="AHBA_syn"/>
    <property type="match status" value="1"/>
</dbReference>
<dbReference type="EMBL" id="SJPQ01000001">
    <property type="protein sequence ID" value="TWT91089.1"/>
    <property type="molecule type" value="Genomic_DNA"/>
</dbReference>
<dbReference type="Gene3D" id="3.90.1150.10">
    <property type="entry name" value="Aspartate Aminotransferase, domain 1"/>
    <property type="match status" value="1"/>
</dbReference>
<dbReference type="InterPro" id="IPR000653">
    <property type="entry name" value="DegT/StrS_aminotransferase"/>
</dbReference>
<evidence type="ECO:0000256" key="3">
    <source>
        <dbReference type="PIRSR" id="PIRSR000390-1"/>
    </source>
</evidence>
<dbReference type="Pfam" id="PF01041">
    <property type="entry name" value="DegT_DnrJ_EryC1"/>
    <property type="match status" value="1"/>
</dbReference>
<dbReference type="OrthoDB" id="9810913at2"/>
<dbReference type="InterPro" id="IPR015424">
    <property type="entry name" value="PyrdxlP-dep_Trfase"/>
</dbReference>
<keyword evidence="6" id="KW-0808">Transferase</keyword>
<dbReference type="PIRSF" id="PIRSF000390">
    <property type="entry name" value="PLP_StrS"/>
    <property type="match status" value="1"/>
</dbReference>
<dbReference type="InterPro" id="IPR015421">
    <property type="entry name" value="PyrdxlP-dep_Trfase_major"/>
</dbReference>
<gene>
    <name evidence="6" type="ORF">Mal64_14880</name>
</gene>
<reference evidence="6 7" key="1">
    <citation type="submission" date="2019-02" db="EMBL/GenBank/DDBJ databases">
        <title>Deep-cultivation of Planctomycetes and their phenomic and genomic characterization uncovers novel biology.</title>
        <authorList>
            <person name="Wiegand S."/>
            <person name="Jogler M."/>
            <person name="Boedeker C."/>
            <person name="Pinto D."/>
            <person name="Vollmers J."/>
            <person name="Rivas-Marin E."/>
            <person name="Kohn T."/>
            <person name="Peeters S.H."/>
            <person name="Heuer A."/>
            <person name="Rast P."/>
            <person name="Oberbeckmann S."/>
            <person name="Bunk B."/>
            <person name="Jeske O."/>
            <person name="Meyerdierks A."/>
            <person name="Storesund J.E."/>
            <person name="Kallscheuer N."/>
            <person name="Luecker S."/>
            <person name="Lage O.M."/>
            <person name="Pohl T."/>
            <person name="Merkel B.J."/>
            <person name="Hornburger P."/>
            <person name="Mueller R.-W."/>
            <person name="Bruemmer F."/>
            <person name="Labrenz M."/>
            <person name="Spormann A.M."/>
            <person name="Op Den Camp H."/>
            <person name="Overmann J."/>
            <person name="Amann R."/>
            <person name="Jetten M.S.M."/>
            <person name="Mascher T."/>
            <person name="Medema M.H."/>
            <person name="Devos D.P."/>
            <person name="Kaster A.-K."/>
            <person name="Ovreas L."/>
            <person name="Rohde M."/>
            <person name="Galperin M.Y."/>
            <person name="Jogler C."/>
        </authorList>
    </citation>
    <scope>NUCLEOTIDE SEQUENCE [LARGE SCALE GENOMIC DNA]</scope>
    <source>
        <strain evidence="6 7">Mal64</strain>
    </source>
</reference>
<dbReference type="SUPFAM" id="SSF53383">
    <property type="entry name" value="PLP-dependent transferases"/>
    <property type="match status" value="1"/>
</dbReference>
<evidence type="ECO:0000313" key="7">
    <source>
        <dbReference type="Proteomes" id="UP000315440"/>
    </source>
</evidence>
<keyword evidence="7" id="KW-1185">Reference proteome</keyword>
<feature type="active site" description="Proton acceptor" evidence="3">
    <location>
        <position position="186"/>
    </location>
</feature>
<name>A0A5C5ZUK6_9BACT</name>
<dbReference type="AlphaFoldDB" id="A0A5C5ZUK6"/>
<dbReference type="RefSeq" id="WP_146398517.1">
    <property type="nucleotide sequence ID" value="NZ_SJPQ01000001.1"/>
</dbReference>
<keyword evidence="6" id="KW-0032">Aminotransferase</keyword>
<organism evidence="6 7">
    <name type="scientific">Pseudobythopirellula maris</name>
    <dbReference type="NCBI Taxonomy" id="2527991"/>
    <lineage>
        <taxon>Bacteria</taxon>
        <taxon>Pseudomonadati</taxon>
        <taxon>Planctomycetota</taxon>
        <taxon>Planctomycetia</taxon>
        <taxon>Pirellulales</taxon>
        <taxon>Lacipirellulaceae</taxon>
        <taxon>Pseudobythopirellula</taxon>
    </lineage>
</organism>
<dbReference type="Gene3D" id="3.40.640.10">
    <property type="entry name" value="Type I PLP-dependent aspartate aminotransferase-like (Major domain)"/>
    <property type="match status" value="1"/>
</dbReference>
<sequence>MPAPLLDINRQNAPLRDEILAAITEVVDTGAFLKGPACGRLEKAVAECCDAEHAVGCASGSDAILVALMALGVGPGDEVILPSFTFFATAGCVSRLGATPVFADILPDTFNIDPADVERRITPATKAIMPVHLFGQSADMTALAAIATEHGLDLVEDAAQAIGAAYQGRPVGAIGRVGCISFYPTKNLGGMGDGGMITTDDGELAERMRVLCDHGQAPRYHHHLVGLNSRLDTIQAAALGVKLERLGDYASARSRHAARYAEAFAGLGDTITTPVVAEGCDSVWNQYTVRVHGGRRDELQKELASKQIGSAIYYPIPLHLQACFAELGYKPGDLPESERAAEEVLSLPVFPELAAEEQASVIDAVQEFAATKDAARAA</sequence>
<evidence type="ECO:0000313" key="6">
    <source>
        <dbReference type="EMBL" id="TWT91089.1"/>
    </source>
</evidence>
<keyword evidence="1 4" id="KW-0663">Pyridoxal phosphate</keyword>
<protein>
    <submittedName>
        <fullName evidence="6">Aminotransferase</fullName>
        <ecNumber evidence="6">2.6.1.98</ecNumber>
    </submittedName>
</protein>
<dbReference type="Proteomes" id="UP000315440">
    <property type="component" value="Unassembled WGS sequence"/>
</dbReference>
<dbReference type="FunFam" id="3.40.640.10:FF:000089">
    <property type="entry name" value="Aminotransferase, DegT/DnrJ/EryC1/StrS family"/>
    <property type="match status" value="1"/>
</dbReference>
<evidence type="ECO:0000256" key="2">
    <source>
        <dbReference type="ARBA" id="ARBA00037999"/>
    </source>
</evidence>
<dbReference type="GO" id="GO:0000271">
    <property type="term" value="P:polysaccharide biosynthetic process"/>
    <property type="evidence" value="ECO:0007669"/>
    <property type="project" value="TreeGrafter"/>
</dbReference>
<proteinExistence type="inferred from homology"/>
<dbReference type="GO" id="GO:0030170">
    <property type="term" value="F:pyridoxal phosphate binding"/>
    <property type="evidence" value="ECO:0007669"/>
    <property type="project" value="UniProtKB-ARBA"/>
</dbReference>
<accession>A0A5C5ZUK6</accession>
<feature type="modified residue" description="N6-(pyridoxal phosphate)lysine" evidence="4">
    <location>
        <position position="186"/>
    </location>
</feature>
<dbReference type="PANTHER" id="PTHR30244:SF36">
    <property type="entry name" value="3-OXO-GLUCOSE-6-PHOSPHATE:GLUTAMATE AMINOTRANSFERASE"/>
    <property type="match status" value="1"/>
</dbReference>